<feature type="compositionally biased region" description="Polar residues" evidence="1">
    <location>
        <begin position="85"/>
        <end position="97"/>
    </location>
</feature>
<name>Q6IGC6_DROME</name>
<sequence length="145" mass="16366">MAPSRVQVAGFRFPARIPAKKRKGAKSTGRNTLTAFACKYFVRHEVGPLDAPWSRVKWIGVETEAANSSTDSKCQTERGQKRNNTRTQTPTLPSSLRGQRREKVGILVVPVRKAPFGVLANYWLKCSCHKDAMRLTKRHRRFGTL</sequence>
<evidence type="ECO:0000313" key="2">
    <source>
        <dbReference type="EMBL" id="DAA02538.1"/>
    </source>
</evidence>
<protein>
    <submittedName>
        <fullName evidence="2">HDC06628</fullName>
    </submittedName>
</protein>
<proteinExistence type="predicted"/>
<gene>
    <name evidence="2" type="ORF">HDC06628</name>
</gene>
<dbReference type="EMBL" id="BK003840">
    <property type="protein sequence ID" value="DAA02538.1"/>
    <property type="molecule type" value="Genomic_DNA"/>
</dbReference>
<reference evidence="2" key="1">
    <citation type="journal article" date="2003" name="Genome Biol.">
        <title>An integrated gene annotation and transcriptional profiling approach towards the full gene content of the Drosophila genome.</title>
        <authorList>
            <person name="Hild M."/>
            <person name="Beckmann B."/>
            <person name="Haas S.A."/>
            <person name="Koch B."/>
            <person name="Solovyev V."/>
            <person name="Busold C."/>
            <person name="Fellenberg K."/>
            <person name="Boutros M."/>
            <person name="Vingron M."/>
            <person name="Sauer F."/>
            <person name="Hoheisel J.D."/>
            <person name="Paro R."/>
        </authorList>
    </citation>
    <scope>NUCLEOTIDE SEQUENCE</scope>
</reference>
<dbReference type="AlphaFoldDB" id="Q6IGC6"/>
<evidence type="ECO:0000256" key="1">
    <source>
        <dbReference type="SAM" id="MobiDB-lite"/>
    </source>
</evidence>
<accession>Q6IGC6</accession>
<feature type="region of interest" description="Disordered" evidence="1">
    <location>
        <begin position="65"/>
        <end position="97"/>
    </location>
</feature>
<organism evidence="2">
    <name type="scientific">Drosophila melanogaster</name>
    <name type="common">Fruit fly</name>
    <dbReference type="NCBI Taxonomy" id="7227"/>
    <lineage>
        <taxon>Eukaryota</taxon>
        <taxon>Metazoa</taxon>
        <taxon>Ecdysozoa</taxon>
        <taxon>Arthropoda</taxon>
        <taxon>Hexapoda</taxon>
        <taxon>Insecta</taxon>
        <taxon>Pterygota</taxon>
        <taxon>Neoptera</taxon>
        <taxon>Endopterygota</taxon>
        <taxon>Diptera</taxon>
        <taxon>Brachycera</taxon>
        <taxon>Muscomorpha</taxon>
        <taxon>Ephydroidea</taxon>
        <taxon>Drosophilidae</taxon>
        <taxon>Drosophila</taxon>
        <taxon>Sophophora</taxon>
    </lineage>
</organism>